<dbReference type="OrthoDB" id="1787174at2"/>
<feature type="compositionally biased region" description="Low complexity" evidence="1">
    <location>
        <begin position="87"/>
        <end position="99"/>
    </location>
</feature>
<dbReference type="EMBL" id="FRAR01000014">
    <property type="protein sequence ID" value="SHK47272.1"/>
    <property type="molecule type" value="Genomic_DNA"/>
</dbReference>
<protein>
    <submittedName>
        <fullName evidence="2">Uncharacterized protein</fullName>
    </submittedName>
</protein>
<evidence type="ECO:0000313" key="3">
    <source>
        <dbReference type="Proteomes" id="UP000183997"/>
    </source>
</evidence>
<dbReference type="Proteomes" id="UP000183997">
    <property type="component" value="Unassembled WGS sequence"/>
</dbReference>
<sequence>MFRLPPIDDPRMALFGLTMLSQKNPAMEQHLEMVAGILEATRNSLSVIRGEMRNFQASMYSLAAGTPPEFSTQPVHATEEQYTTDIPLNYSNPNYSNPNPNYPLPTTQEEFPPVMETMHVKDKLERVIKANPENMKDFLDDLERLIRKYRK</sequence>
<organism evidence="2 3">
    <name type="scientific">Desulforamulus aeronauticus DSM 10349</name>
    <dbReference type="NCBI Taxonomy" id="1121421"/>
    <lineage>
        <taxon>Bacteria</taxon>
        <taxon>Bacillati</taxon>
        <taxon>Bacillota</taxon>
        <taxon>Clostridia</taxon>
        <taxon>Eubacteriales</taxon>
        <taxon>Peptococcaceae</taxon>
        <taxon>Desulforamulus</taxon>
    </lineage>
</organism>
<dbReference type="RefSeq" id="WP_072913715.1">
    <property type="nucleotide sequence ID" value="NZ_FRAR01000014.1"/>
</dbReference>
<evidence type="ECO:0000256" key="1">
    <source>
        <dbReference type="SAM" id="MobiDB-lite"/>
    </source>
</evidence>
<evidence type="ECO:0000313" key="2">
    <source>
        <dbReference type="EMBL" id="SHK47272.1"/>
    </source>
</evidence>
<accession>A0A1M6SRA8</accession>
<name>A0A1M6SRA8_9FIRM</name>
<dbReference type="STRING" id="1121421.SAMN02745123_01979"/>
<reference evidence="3" key="1">
    <citation type="submission" date="2016-11" db="EMBL/GenBank/DDBJ databases">
        <authorList>
            <person name="Varghese N."/>
            <person name="Submissions S."/>
        </authorList>
    </citation>
    <scope>NUCLEOTIDE SEQUENCE [LARGE SCALE GENOMIC DNA]</scope>
    <source>
        <strain evidence="3">DSM 10349</strain>
    </source>
</reference>
<keyword evidence="3" id="KW-1185">Reference proteome</keyword>
<dbReference type="AlphaFoldDB" id="A0A1M6SRA8"/>
<proteinExistence type="predicted"/>
<gene>
    <name evidence="2" type="ORF">SAMN02745123_01979</name>
</gene>
<feature type="region of interest" description="Disordered" evidence="1">
    <location>
        <begin position="86"/>
        <end position="106"/>
    </location>
</feature>